<keyword evidence="1" id="KW-0472">Membrane</keyword>
<feature type="transmembrane region" description="Helical" evidence="1">
    <location>
        <begin position="81"/>
        <end position="98"/>
    </location>
</feature>
<dbReference type="AlphaFoldDB" id="A0A0F9ID68"/>
<gene>
    <name evidence="2" type="ORF">LCGC14_1593920</name>
</gene>
<evidence type="ECO:0000313" key="2">
    <source>
        <dbReference type="EMBL" id="KKM25546.1"/>
    </source>
</evidence>
<proteinExistence type="predicted"/>
<reference evidence="2" key="1">
    <citation type="journal article" date="2015" name="Nature">
        <title>Complex archaea that bridge the gap between prokaryotes and eukaryotes.</title>
        <authorList>
            <person name="Spang A."/>
            <person name="Saw J.H."/>
            <person name="Jorgensen S.L."/>
            <person name="Zaremba-Niedzwiedzka K."/>
            <person name="Martijn J."/>
            <person name="Lind A.E."/>
            <person name="van Eijk R."/>
            <person name="Schleper C."/>
            <person name="Guy L."/>
            <person name="Ettema T.J."/>
        </authorList>
    </citation>
    <scope>NUCLEOTIDE SEQUENCE</scope>
</reference>
<organism evidence="2">
    <name type="scientific">marine sediment metagenome</name>
    <dbReference type="NCBI Taxonomy" id="412755"/>
    <lineage>
        <taxon>unclassified sequences</taxon>
        <taxon>metagenomes</taxon>
        <taxon>ecological metagenomes</taxon>
    </lineage>
</organism>
<comment type="caution">
    <text evidence="2">The sequence shown here is derived from an EMBL/GenBank/DDBJ whole genome shotgun (WGS) entry which is preliminary data.</text>
</comment>
<keyword evidence="1" id="KW-1133">Transmembrane helix</keyword>
<name>A0A0F9ID68_9ZZZZ</name>
<sequence length="114" mass="12953">MGIIGAIGYIFVGVFNIDRGGPNGIYHYLFAVVLFGGFIISISTFSLYILIYKIKFPKIYAIFGLIVPFLSVIMWRITEILLFEWIAFFSILGFLMPFQSKRIIQKLLTLTKGG</sequence>
<feature type="transmembrane region" description="Helical" evidence="1">
    <location>
        <begin position="25"/>
        <end position="52"/>
    </location>
</feature>
<accession>A0A0F9ID68</accession>
<protein>
    <submittedName>
        <fullName evidence="2">Uncharacterized protein</fullName>
    </submittedName>
</protein>
<dbReference type="EMBL" id="LAZR01012695">
    <property type="protein sequence ID" value="KKM25546.1"/>
    <property type="molecule type" value="Genomic_DNA"/>
</dbReference>
<evidence type="ECO:0000256" key="1">
    <source>
        <dbReference type="SAM" id="Phobius"/>
    </source>
</evidence>
<keyword evidence="1" id="KW-0812">Transmembrane</keyword>
<feature type="transmembrane region" description="Helical" evidence="1">
    <location>
        <begin position="59"/>
        <end position="75"/>
    </location>
</feature>